<dbReference type="EMBL" id="JAEAOA010002071">
    <property type="protein sequence ID" value="KAK3580427.1"/>
    <property type="molecule type" value="Genomic_DNA"/>
</dbReference>
<feature type="domain" description="Tyrosine-protein phosphatase" evidence="11">
    <location>
        <begin position="714"/>
        <end position="966"/>
    </location>
</feature>
<keyword evidence="9" id="KW-0732">Signal</keyword>
<dbReference type="SUPFAM" id="SSF49785">
    <property type="entry name" value="Galactose-binding domain-like"/>
    <property type="match status" value="2"/>
</dbReference>
<evidence type="ECO:0000256" key="8">
    <source>
        <dbReference type="ARBA" id="ARBA00051722"/>
    </source>
</evidence>
<dbReference type="InterPro" id="IPR006585">
    <property type="entry name" value="FTP1"/>
</dbReference>
<proteinExistence type="inferred from homology"/>
<dbReference type="CDD" id="cd00047">
    <property type="entry name" value="PTPc"/>
    <property type="match status" value="1"/>
</dbReference>
<feature type="domain" description="Tyrosine specific protein phosphatases" evidence="12">
    <location>
        <begin position="1192"/>
        <end position="1267"/>
    </location>
</feature>
<comment type="similarity">
    <text evidence="1">Belongs to the protein-tyrosine phosphatase family.</text>
</comment>
<dbReference type="GO" id="GO:0004725">
    <property type="term" value="F:protein tyrosine phosphatase activity"/>
    <property type="evidence" value="ECO:0007669"/>
    <property type="project" value="UniProtKB-EC"/>
</dbReference>
<evidence type="ECO:0000259" key="10">
    <source>
        <dbReference type="PROSITE" id="PS50022"/>
    </source>
</evidence>
<dbReference type="FunFam" id="3.90.190.10:FF:000102">
    <property type="entry name" value="Receptor-type tyrosine-protein phosphatase"/>
    <property type="match status" value="1"/>
</dbReference>
<feature type="domain" description="F5/8 type C" evidence="10">
    <location>
        <begin position="189"/>
        <end position="340"/>
    </location>
</feature>
<evidence type="ECO:0000256" key="5">
    <source>
        <dbReference type="ARBA" id="ARBA00022837"/>
    </source>
</evidence>
<dbReference type="Proteomes" id="UP001195483">
    <property type="component" value="Unassembled WGS sequence"/>
</dbReference>
<comment type="caution">
    <text evidence="13">The sequence shown here is derived from an EMBL/GenBank/DDBJ whole genome shotgun (WGS) entry which is preliminary data.</text>
</comment>
<dbReference type="InterPro" id="IPR008979">
    <property type="entry name" value="Galactose-bd-like_sf"/>
</dbReference>
<dbReference type="PROSITE" id="PS50022">
    <property type="entry name" value="FA58C_3"/>
    <property type="match status" value="1"/>
</dbReference>
<keyword evidence="14" id="KW-1185">Reference proteome</keyword>
<comment type="catalytic activity">
    <reaction evidence="8">
        <text>O-phospho-L-tyrosyl-[protein] + H2O = L-tyrosyl-[protein] + phosphate</text>
        <dbReference type="Rhea" id="RHEA:10684"/>
        <dbReference type="Rhea" id="RHEA-COMP:10136"/>
        <dbReference type="Rhea" id="RHEA-COMP:20101"/>
        <dbReference type="ChEBI" id="CHEBI:15377"/>
        <dbReference type="ChEBI" id="CHEBI:43474"/>
        <dbReference type="ChEBI" id="CHEBI:46858"/>
        <dbReference type="ChEBI" id="CHEBI:61978"/>
        <dbReference type="EC" id="3.1.3.48"/>
    </reaction>
</comment>
<dbReference type="Pfam" id="PF00754">
    <property type="entry name" value="F5_F8_type_C"/>
    <property type="match status" value="1"/>
</dbReference>
<dbReference type="FunFam" id="3.90.190.10:FF:000062">
    <property type="entry name" value="Receptor-type tyrosine-protein phosphatase kappa"/>
    <property type="match status" value="1"/>
</dbReference>
<dbReference type="Gene3D" id="2.60.120.260">
    <property type="entry name" value="Galactose-binding domain-like"/>
    <property type="match status" value="2"/>
</dbReference>
<dbReference type="EC" id="3.1.3.48" evidence="2"/>
<dbReference type="Pfam" id="PF00102">
    <property type="entry name" value="Y_phosphatase"/>
    <property type="match status" value="2"/>
</dbReference>
<dbReference type="InterPro" id="IPR000242">
    <property type="entry name" value="PTP_cat"/>
</dbReference>
<dbReference type="PROSITE" id="PS50055">
    <property type="entry name" value="TYR_PHOSPHATASE_PTP"/>
    <property type="match status" value="2"/>
</dbReference>
<dbReference type="SUPFAM" id="SSF52799">
    <property type="entry name" value="(Phosphotyrosine protein) phosphatases II"/>
    <property type="match status" value="2"/>
</dbReference>
<keyword evidence="3" id="KW-0479">Metal-binding</keyword>
<dbReference type="InterPro" id="IPR016130">
    <property type="entry name" value="Tyr_Pase_AS"/>
</dbReference>
<evidence type="ECO:0000256" key="2">
    <source>
        <dbReference type="ARBA" id="ARBA00013064"/>
    </source>
</evidence>
<evidence type="ECO:0000256" key="3">
    <source>
        <dbReference type="ARBA" id="ARBA00022723"/>
    </source>
</evidence>
<keyword evidence="7" id="KW-1015">Disulfide bond</keyword>
<protein>
    <recommendedName>
        <fullName evidence="2">protein-tyrosine-phosphatase</fullName>
        <ecNumber evidence="2">3.1.3.48</ecNumber>
    </recommendedName>
</protein>
<evidence type="ECO:0000313" key="13">
    <source>
        <dbReference type="EMBL" id="KAK3580427.1"/>
    </source>
</evidence>
<keyword evidence="6" id="KW-0904">Protein phosphatase</keyword>
<dbReference type="PROSITE" id="PS00383">
    <property type="entry name" value="TYR_PHOSPHATASE_1"/>
    <property type="match status" value="1"/>
</dbReference>
<evidence type="ECO:0000256" key="7">
    <source>
        <dbReference type="ARBA" id="ARBA00023157"/>
    </source>
</evidence>
<dbReference type="Gene3D" id="3.90.190.10">
    <property type="entry name" value="Protein tyrosine phosphatase superfamily"/>
    <property type="match status" value="2"/>
</dbReference>
<dbReference type="SMART" id="SM00607">
    <property type="entry name" value="FTP"/>
    <property type="match status" value="1"/>
</dbReference>
<dbReference type="InterPro" id="IPR029021">
    <property type="entry name" value="Prot-tyrosine_phosphatase-like"/>
</dbReference>
<evidence type="ECO:0000259" key="12">
    <source>
        <dbReference type="PROSITE" id="PS50056"/>
    </source>
</evidence>
<evidence type="ECO:0000256" key="6">
    <source>
        <dbReference type="ARBA" id="ARBA00022912"/>
    </source>
</evidence>
<reference evidence="13" key="2">
    <citation type="journal article" date="2021" name="Genome Biol. Evol.">
        <title>Developing a high-quality reference genome for a parasitic bivalve with doubly uniparental inheritance (Bivalvia: Unionida).</title>
        <authorList>
            <person name="Smith C.H."/>
        </authorList>
    </citation>
    <scope>NUCLEOTIDE SEQUENCE</scope>
    <source>
        <strain evidence="13">CHS0354</strain>
        <tissue evidence="13">Mantle</tissue>
    </source>
</reference>
<dbReference type="PANTHER" id="PTHR19134:SF562">
    <property type="entry name" value="PROTEIN-TYROSINE-PHOSPHATASE"/>
    <property type="match status" value="1"/>
</dbReference>
<evidence type="ECO:0000256" key="4">
    <source>
        <dbReference type="ARBA" id="ARBA00022801"/>
    </source>
</evidence>
<keyword evidence="4" id="KW-0378">Hydrolase</keyword>
<sequence>MVFLLLSVIYFFSVHSSQVENCARGNHSFARFGPTCEFLCHCGINQCDRVTGACPNNGECDGGWMGSGCQYANIAHNTTVYSNHLNNTAIIVDGRRKSCPYKSQLNSNPAYVTVSFGREVKITEVNIVFSNSDDIPPFTIRVFDGNQTFVCGSVGNTTVQTEYVINCNSTLYGQNLSINSESPAALNICEIQVSAGRNLAYGKSALQSSLYETYYASNAVDGLTYDATSSRTCTHTPESENPWWIVDLQASIMIQWFRIFNRPDDKDTTLNERLRNFRILLTQDNVTFNQYYQDQNNGLNDPPLVIEPGLKPDVLARFVKIDLNGTNRILTLCEVQVFGECVPGYYGGNCEKPCLNCKNLDCDKITGRCKSCVAGKLGDLCQIDCDDGFYGDNCSHSCGKCLGLCDKEDGRCSTGCQDGWKGAECLQECDLYFYGNCSTPCGHCAVRELCNKRNGSCGDGCASGWQAENCDIPCDVNYYGNCSERCGHCKDSSVCDKVNGFCASGLCSEGWKGDKCNIECTSTYYGPNCAQPCGHCLNNTCDRFTGNCSENGCESGWQGSRCDIKLTAKNFQQQPVTDTDVVVIGASVGAAVAIVAIIATVVICITVKRRRQNEILSSRVPNRNLPRKKEENIVYENSTFLDINDGIHSVQGLINEATEGKRIIGTKLEKEAVVPVKMDSEPYYNIGTALPSGTIALSKFWDYVQEKCLDKKYFSEEFEKLPSGPQTPTTVAQRPENKTKNRYKQLYAYDANRVFLKPLGDDKNDYINASFIDGFFQEKMYIASQGTTKDNVNDFWRMLWQNDVEKIVMLTGLFEGGRHKCELYWPEEEGDISTFGSVAVRLLDTDAFADYDIRTLQMSVGNKSKQLTQFHYTAWPDKGVPRAASSIVQFWNRVNRLPTKKPIVVHCSAGIGRTGTYVALDYIVNQAKAEGHLNVFTCVSNLRHQRVNMVQTEEQYIFLHETLIEALMLSGTATASDKFPKVYQELLEVDGDSGKLKLQFEYERLQNEAANHETVYATVKMADEEGIEVILNENEYIAAKKPENRIKNRYDNILPVDQYRVSLLTHVAGGNDYINAVVLPGHRKRQGFILTQTPLAGTITDFWRMIHDFEIKTIIMFDSTSSKTHDIGTYWPTEGNAHHGPFMVTLTNEDECRCYTERTLSLSLNGQDNDRTVRQFQFKNWAENSDVPGSIESLLQLLEAVEAWQKERDDKPVVVHCLNGAHKSGLYCVMSTVVERLKVERDVAIAQTIKRMRSIRQQIIPNFKQFRFCHECVLQYMKTFETYSNF</sequence>
<name>A0AAE0VKQ2_9BIVA</name>
<feature type="chain" id="PRO_5042109635" description="protein-tyrosine-phosphatase" evidence="9">
    <location>
        <begin position="17"/>
        <end position="1286"/>
    </location>
</feature>
<organism evidence="13 14">
    <name type="scientific">Potamilus streckersoni</name>
    <dbReference type="NCBI Taxonomy" id="2493646"/>
    <lineage>
        <taxon>Eukaryota</taxon>
        <taxon>Metazoa</taxon>
        <taxon>Spiralia</taxon>
        <taxon>Lophotrochozoa</taxon>
        <taxon>Mollusca</taxon>
        <taxon>Bivalvia</taxon>
        <taxon>Autobranchia</taxon>
        <taxon>Heteroconchia</taxon>
        <taxon>Palaeoheterodonta</taxon>
        <taxon>Unionida</taxon>
        <taxon>Unionoidea</taxon>
        <taxon>Unionidae</taxon>
        <taxon>Ambleminae</taxon>
        <taxon>Lampsilini</taxon>
        <taxon>Potamilus</taxon>
    </lineage>
</organism>
<feature type="domain" description="Tyrosine specific protein phosphatases" evidence="12">
    <location>
        <begin position="888"/>
        <end position="957"/>
    </location>
</feature>
<dbReference type="Gene3D" id="2.170.300.10">
    <property type="entry name" value="Tie2 ligand-binding domain superfamily"/>
    <property type="match status" value="1"/>
</dbReference>
<keyword evidence="5" id="KW-0106">Calcium</keyword>
<dbReference type="InterPro" id="IPR003595">
    <property type="entry name" value="Tyr_Pase_cat"/>
</dbReference>
<dbReference type="PROSITE" id="PS50056">
    <property type="entry name" value="TYR_PHOSPHATASE_2"/>
    <property type="match status" value="2"/>
</dbReference>
<dbReference type="InterPro" id="IPR050348">
    <property type="entry name" value="Protein-Tyr_Phosphatase"/>
</dbReference>
<dbReference type="PANTHER" id="PTHR19134">
    <property type="entry name" value="RECEPTOR-TYPE TYROSINE-PROTEIN PHOSPHATASE"/>
    <property type="match status" value="1"/>
</dbReference>
<evidence type="ECO:0000256" key="9">
    <source>
        <dbReference type="SAM" id="SignalP"/>
    </source>
</evidence>
<feature type="domain" description="Tyrosine-protein phosphatase" evidence="11">
    <location>
        <begin position="998"/>
        <end position="1276"/>
    </location>
</feature>
<evidence type="ECO:0000259" key="11">
    <source>
        <dbReference type="PROSITE" id="PS50055"/>
    </source>
</evidence>
<reference evidence="13" key="1">
    <citation type="journal article" date="2021" name="Genome Biol. Evol.">
        <title>A High-Quality Reference Genome for a Parasitic Bivalve with Doubly Uniparental Inheritance (Bivalvia: Unionida).</title>
        <authorList>
            <person name="Smith C.H."/>
        </authorList>
    </citation>
    <scope>NUCLEOTIDE SEQUENCE</scope>
    <source>
        <strain evidence="13">CHS0354</strain>
    </source>
</reference>
<dbReference type="GO" id="GO:0046872">
    <property type="term" value="F:metal ion binding"/>
    <property type="evidence" value="ECO:0007669"/>
    <property type="project" value="UniProtKB-KW"/>
</dbReference>
<accession>A0AAE0VKQ2</accession>
<evidence type="ECO:0000256" key="1">
    <source>
        <dbReference type="ARBA" id="ARBA00009580"/>
    </source>
</evidence>
<evidence type="ECO:0000313" key="14">
    <source>
        <dbReference type="Proteomes" id="UP001195483"/>
    </source>
</evidence>
<dbReference type="SMART" id="SM00404">
    <property type="entry name" value="PTPc_motif"/>
    <property type="match status" value="2"/>
</dbReference>
<dbReference type="InterPro" id="IPR000387">
    <property type="entry name" value="Tyr_Pase_dom"/>
</dbReference>
<dbReference type="SMART" id="SM00194">
    <property type="entry name" value="PTPc"/>
    <property type="match status" value="2"/>
</dbReference>
<gene>
    <name evidence="13" type="ORF">CHS0354_035469</name>
</gene>
<dbReference type="PRINTS" id="PR00700">
    <property type="entry name" value="PRTYPHPHTASE"/>
</dbReference>
<feature type="signal peptide" evidence="9">
    <location>
        <begin position="1"/>
        <end position="16"/>
    </location>
</feature>
<reference evidence="13" key="3">
    <citation type="submission" date="2023-05" db="EMBL/GenBank/DDBJ databases">
        <authorList>
            <person name="Smith C.H."/>
        </authorList>
    </citation>
    <scope>NUCLEOTIDE SEQUENCE</scope>
    <source>
        <strain evidence="13">CHS0354</strain>
        <tissue evidence="13">Mantle</tissue>
    </source>
</reference>
<dbReference type="InterPro" id="IPR000421">
    <property type="entry name" value="FA58C"/>
</dbReference>